<dbReference type="Gene3D" id="2.60.40.10">
    <property type="entry name" value="Immunoglobulins"/>
    <property type="match status" value="3"/>
</dbReference>
<dbReference type="NCBIfam" id="NF047446">
    <property type="entry name" value="barrel_OmpL47"/>
    <property type="match status" value="1"/>
</dbReference>
<dbReference type="Pfam" id="PF24517">
    <property type="entry name" value="CBM96"/>
    <property type="match status" value="1"/>
</dbReference>
<dbReference type="InterPro" id="IPR014756">
    <property type="entry name" value="Ig_E-set"/>
</dbReference>
<dbReference type="Proteomes" id="UP000270678">
    <property type="component" value="Chromosome"/>
</dbReference>
<name>A0A3S9UV19_9BACL</name>
<dbReference type="InterPro" id="IPR058094">
    <property type="entry name" value="Ig-like_OmpL47-like"/>
</dbReference>
<evidence type="ECO:0000313" key="5">
    <source>
        <dbReference type="EMBL" id="AZS14136.1"/>
    </source>
</evidence>
<dbReference type="KEGG" id="plut:EI981_06495"/>
<dbReference type="Gene3D" id="2.60.40.1190">
    <property type="match status" value="1"/>
</dbReference>
<dbReference type="GO" id="GO:0030246">
    <property type="term" value="F:carbohydrate binding"/>
    <property type="evidence" value="ECO:0007669"/>
    <property type="project" value="InterPro"/>
</dbReference>
<dbReference type="SUPFAM" id="SSF49344">
    <property type="entry name" value="CBD9-like"/>
    <property type="match status" value="1"/>
</dbReference>
<dbReference type="EMBL" id="CP034346">
    <property type="protein sequence ID" value="AZS14136.1"/>
    <property type="molecule type" value="Genomic_DNA"/>
</dbReference>
<organism evidence="5 6">
    <name type="scientific">Paenibacillus lutimineralis</name>
    <dbReference type="NCBI Taxonomy" id="2707005"/>
    <lineage>
        <taxon>Bacteria</taxon>
        <taxon>Bacillati</taxon>
        <taxon>Bacillota</taxon>
        <taxon>Bacilli</taxon>
        <taxon>Bacillales</taxon>
        <taxon>Paenibacillaceae</taxon>
        <taxon>Paenibacillus</taxon>
    </lineage>
</organism>
<dbReference type="PANTHER" id="PTHR12631">
    <property type="entry name" value="ALPHA-L-IDURONIDASE"/>
    <property type="match status" value="1"/>
</dbReference>
<dbReference type="SUPFAM" id="SSF49265">
    <property type="entry name" value="Fibronectin type III"/>
    <property type="match status" value="1"/>
</dbReference>
<evidence type="ECO:0000256" key="2">
    <source>
        <dbReference type="ARBA" id="ARBA00022525"/>
    </source>
</evidence>
<dbReference type="NCBIfam" id="NF033679">
    <property type="entry name" value="DNRLRE_dom"/>
    <property type="match status" value="1"/>
</dbReference>
<dbReference type="SMART" id="SM00060">
    <property type="entry name" value="FN3"/>
    <property type="match status" value="1"/>
</dbReference>
<dbReference type="InterPro" id="IPR013783">
    <property type="entry name" value="Ig-like_fold"/>
</dbReference>
<dbReference type="CDD" id="cd00063">
    <property type="entry name" value="FN3"/>
    <property type="match status" value="1"/>
</dbReference>
<dbReference type="Pfam" id="PF06452">
    <property type="entry name" value="CBM9_1"/>
    <property type="match status" value="1"/>
</dbReference>
<dbReference type="PROSITE" id="PS50853">
    <property type="entry name" value="FN3"/>
    <property type="match status" value="1"/>
</dbReference>
<sequence>MPANKMIGVRRMFKIKRAKAAIRLMSVFLTVVILQGSLMSWYGAMPGFAAAAVKTTLVSTSDSLPVQLGPIEDTYVNAGGNAGKNFGSSNLLIVKNFEADANLNRQAYMKFDLSSITGEIGSAKLKAYAVDTENSTIAVQAYGMEDASWQEDTVTWNNKPEIDHYLSSVNVGKIAGWHEWDVTSFVKQQLAKGDVASIALIQQAAKGHAVSLNSKEHTDNHPYLEISVDRADESAPSWPGGGSLQALDITENGLQLEWSGASDSVGVTGYTVYQNGSVLGKVSGSTTSYAVTGLTVGKKYTFKVEAGNAQNIWSSDGPFVTAVTPTTKLIQLRPGNIYTNGESVRFKVQTARPAVSWTVYDYQGALVQEGTATTVQNEASWTVPHSKYGYFTLQVRADLQGSDPVLLKTPFAVLASRDEPTNESSPFGVSTHLHRLPQNLTANIVDLIKAAGIRTVRGGYEWRGIEKQQGSYTFTPQPDYYMNMLDKDDFDFLFVSGYTNPFYDNDSTPYTAAGREGFANFMKAYVDHYQDQLDVVEVYNEFYGSFGDRGNGPADSKPEYYYPLLKKTYETLKASHPDLPVLGTSTAGDLKWIEDVLKLGGMQYMDGFSIHPYLYPGAPEGYEDLILNLKDLIREYNNGNLKPIWINETGWPTQRDARGVDEKTQANYLIRAHVIALANGVEKLVWYDMINDGIQNINEDNFGLLRNPDDKLGSLTPKPAYTAYATMTQMLNGASFESRDATDSDIRSYVFQKTGGSVRVIWSTAGSSIPAVIRTSHPIQITDMMGNTSTYTPFNGNVFVTLSNEPFFVVGEVNGIERDETFVLSGEEARIGDSMVFTLETDNTNSMDFAFQLDVEGHVYPVVTPSGQKAVQTIEVASGNEPGSRLVTAVLMKGNERVGLLRSGTSTLPSYTVQIRPTMETPDLNQTLRVTVNNEAKSKAIQLQKIDWRFGTQSGTEVMNDEIAAGSSTTVDIPLAAMSTGITSSLKVTVYIDGLEPYTYEGTAEFNPVPARPVTVDGTLDLETINSASTIDLSKGTVKMSGYQGAGDLSGQVWLSYDADHLYLSARIKDDVHAASMAGADIWNNDSIQFAISDGLPGEKAYWHEIGISQTPEGPQIYRWIAPPGVDKGPLTNGQLAITRDEEQKYTIYELALPWSEITPVRAENQGVISFSMLVNDNDGAGRKGFIEWGGGIGDGKLSSKFRSMQWMASSADTVLPKTELSIEGTERNGWYISEVRAVMKASDEASGVAETVYSLDDRRTWLPYKEPLTFTEDGTYTLVYRSTDRAGNIEEPQEFIFRIDRTAPTASIRYSTTEPTTGQVNAIMIPSELVTITNNDGRDSYIFSENGSFTFEFIDAAGNEGSATAIVGNIIQTATGAPGQPKLSSDNGYDTGMMDGSYKITMNMWWGNNGTDYLLYENGVLVDRQALKDDSPHAQSTVTAVFNKPNGTYEYVAELTNAFGTTRSDVLVVTVNEAAPGQPVLSHDNWDRDGNYKVSMNMWWGTNGSTYRLYENDVLIDTQALENKSPQAQSAITEIRDKPAGTYEYWCELVNDGGTVTSGKITVIVK</sequence>
<dbReference type="InterPro" id="IPR036116">
    <property type="entry name" value="FN3_sf"/>
</dbReference>
<gene>
    <name evidence="5" type="ORF">EI981_06495</name>
</gene>
<dbReference type="GO" id="GO:0005576">
    <property type="term" value="C:extracellular region"/>
    <property type="evidence" value="ECO:0007669"/>
    <property type="project" value="UniProtKB-SubCell"/>
</dbReference>
<reference evidence="6" key="1">
    <citation type="submission" date="2018-12" db="EMBL/GenBank/DDBJ databases">
        <title>Complete genome sequence of Paenibacillus sp. MBLB1234.</title>
        <authorList>
            <person name="Nam Y.-D."/>
            <person name="Kang J."/>
            <person name="Chung W.-H."/>
            <person name="Park Y.S."/>
        </authorList>
    </citation>
    <scope>NUCLEOTIDE SEQUENCE [LARGE SCALE GENOMIC DNA]</scope>
    <source>
        <strain evidence="6">MBLB1234</strain>
    </source>
</reference>
<dbReference type="Gene3D" id="3.20.20.80">
    <property type="entry name" value="Glycosidases"/>
    <property type="match status" value="1"/>
</dbReference>
<evidence type="ECO:0000256" key="3">
    <source>
        <dbReference type="ARBA" id="ARBA00022729"/>
    </source>
</evidence>
<dbReference type="GO" id="GO:0016052">
    <property type="term" value="P:carbohydrate catabolic process"/>
    <property type="evidence" value="ECO:0007669"/>
    <property type="project" value="InterPro"/>
</dbReference>
<dbReference type="PANTHER" id="PTHR12631:SF10">
    <property type="entry name" value="BETA-XYLOSIDASE-LIKE PROTEIN-RELATED"/>
    <property type="match status" value="1"/>
</dbReference>
<accession>A0A3S9UV19</accession>
<dbReference type="CDD" id="cd09621">
    <property type="entry name" value="CBM9_like_5"/>
    <property type="match status" value="1"/>
</dbReference>
<dbReference type="Gene3D" id="3.30.1920.20">
    <property type="match status" value="1"/>
</dbReference>
<dbReference type="InterPro" id="IPR003961">
    <property type="entry name" value="FN3_dom"/>
</dbReference>
<protein>
    <submittedName>
        <fullName evidence="5">DNRLRE domain-containing protein</fullName>
    </submittedName>
</protein>
<keyword evidence="6" id="KW-1185">Reference proteome</keyword>
<dbReference type="InterPro" id="IPR017853">
    <property type="entry name" value="GH"/>
</dbReference>
<evidence type="ECO:0000259" key="4">
    <source>
        <dbReference type="PROSITE" id="PS50853"/>
    </source>
</evidence>
<dbReference type="InterPro" id="IPR010502">
    <property type="entry name" value="Carb-bd_dom_fam9"/>
</dbReference>
<dbReference type="SUPFAM" id="SSF81296">
    <property type="entry name" value="E set domains"/>
    <property type="match status" value="2"/>
</dbReference>
<keyword evidence="2" id="KW-0964">Secreted</keyword>
<dbReference type="Pfam" id="PF00041">
    <property type="entry name" value="fn3"/>
    <property type="match status" value="1"/>
</dbReference>
<comment type="subcellular location">
    <subcellularLocation>
        <location evidence="1">Secreted</location>
    </subcellularLocation>
</comment>
<feature type="domain" description="Fibronectin type-III" evidence="4">
    <location>
        <begin position="240"/>
        <end position="330"/>
    </location>
</feature>
<evidence type="ECO:0000313" key="6">
    <source>
        <dbReference type="Proteomes" id="UP000270678"/>
    </source>
</evidence>
<dbReference type="SUPFAM" id="SSF51445">
    <property type="entry name" value="(Trans)glycosidases"/>
    <property type="match status" value="1"/>
</dbReference>
<dbReference type="InterPro" id="IPR055372">
    <property type="entry name" value="CBM96"/>
</dbReference>
<dbReference type="GO" id="GO:0004553">
    <property type="term" value="F:hydrolase activity, hydrolyzing O-glycosyl compounds"/>
    <property type="evidence" value="ECO:0007669"/>
    <property type="project" value="InterPro"/>
</dbReference>
<dbReference type="InterPro" id="IPR051923">
    <property type="entry name" value="Glycosyl_Hydrolase_39"/>
</dbReference>
<dbReference type="OrthoDB" id="9776971at2"/>
<proteinExistence type="predicted"/>
<evidence type="ECO:0000256" key="1">
    <source>
        <dbReference type="ARBA" id="ARBA00004613"/>
    </source>
</evidence>
<keyword evidence="3" id="KW-0732">Signal</keyword>